<evidence type="ECO:0000313" key="11">
    <source>
        <dbReference type="Proteomes" id="UP001201217"/>
    </source>
</evidence>
<keyword evidence="5 9" id="KW-0653">Protein transport</keyword>
<evidence type="ECO:0000256" key="9">
    <source>
        <dbReference type="HAMAP-Rule" id="MF_00422"/>
    </source>
</evidence>
<dbReference type="HAMAP" id="MF_00422">
    <property type="entry name" value="SecE"/>
    <property type="match status" value="1"/>
</dbReference>
<gene>
    <name evidence="9 10" type="primary">secE</name>
    <name evidence="10" type="ORF">L1I42_09360</name>
</gene>
<keyword evidence="6 9" id="KW-1133">Transmembrane helix</keyword>
<organism evidence="10 11">
    <name type="scientific">Maritalea mediterranea</name>
    <dbReference type="NCBI Taxonomy" id="2909667"/>
    <lineage>
        <taxon>Bacteria</taxon>
        <taxon>Pseudomonadati</taxon>
        <taxon>Pseudomonadota</taxon>
        <taxon>Alphaproteobacteria</taxon>
        <taxon>Hyphomicrobiales</taxon>
        <taxon>Devosiaceae</taxon>
        <taxon>Maritalea</taxon>
    </lineage>
</organism>
<reference evidence="10 11" key="1">
    <citation type="submission" date="2022-01" db="EMBL/GenBank/DDBJ databases">
        <title>Maritalea mediterranea sp. nov., isolated from marine plastic residues from the Malva-rosa beach (Valencia, Spain).</title>
        <authorList>
            <person name="Vidal-Verdu A."/>
            <person name="Molina-Menor E."/>
            <person name="Pascual J."/>
            <person name="Pereto J."/>
            <person name="Porcar M."/>
        </authorList>
    </citation>
    <scope>NUCLEOTIDE SEQUENCE [LARGE SCALE GENOMIC DNA]</scope>
    <source>
        <strain evidence="10 11">P4.10X</strain>
    </source>
</reference>
<dbReference type="InterPro" id="IPR005807">
    <property type="entry name" value="SecE_bac"/>
</dbReference>
<dbReference type="Pfam" id="PF00584">
    <property type="entry name" value="SecE"/>
    <property type="match status" value="1"/>
</dbReference>
<keyword evidence="4 9" id="KW-0812">Transmembrane</keyword>
<evidence type="ECO:0000256" key="8">
    <source>
        <dbReference type="ARBA" id="ARBA00023136"/>
    </source>
</evidence>
<feature type="transmembrane region" description="Helical" evidence="9">
    <location>
        <begin position="29"/>
        <end position="49"/>
    </location>
</feature>
<evidence type="ECO:0000256" key="4">
    <source>
        <dbReference type="ARBA" id="ARBA00022692"/>
    </source>
</evidence>
<comment type="caution">
    <text evidence="10">The sequence shown here is derived from an EMBL/GenBank/DDBJ whole genome shotgun (WGS) entry which is preliminary data.</text>
</comment>
<dbReference type="Gene3D" id="1.20.5.1030">
    <property type="entry name" value="Preprotein translocase secy subunit"/>
    <property type="match status" value="1"/>
</dbReference>
<evidence type="ECO:0000256" key="1">
    <source>
        <dbReference type="ARBA" id="ARBA00004370"/>
    </source>
</evidence>
<keyword evidence="7 9" id="KW-0811">Translocation</keyword>
<evidence type="ECO:0000256" key="6">
    <source>
        <dbReference type="ARBA" id="ARBA00022989"/>
    </source>
</evidence>
<evidence type="ECO:0000313" key="10">
    <source>
        <dbReference type="EMBL" id="MCF4098694.1"/>
    </source>
</evidence>
<keyword evidence="8 9" id="KW-0472">Membrane</keyword>
<comment type="subcellular location">
    <subcellularLocation>
        <location evidence="9">Cell membrane</location>
        <topology evidence="9">Single-pass membrane protein</topology>
    </subcellularLocation>
    <subcellularLocation>
        <location evidence="1">Membrane</location>
    </subcellularLocation>
</comment>
<keyword evidence="3 9" id="KW-1003">Cell membrane</keyword>
<evidence type="ECO:0000256" key="7">
    <source>
        <dbReference type="ARBA" id="ARBA00023010"/>
    </source>
</evidence>
<evidence type="ECO:0000256" key="3">
    <source>
        <dbReference type="ARBA" id="ARBA00022475"/>
    </source>
</evidence>
<comment type="function">
    <text evidence="9">Essential subunit of the Sec protein translocation channel SecYEG. Clamps together the 2 halves of SecY. May contact the channel plug during translocation.</text>
</comment>
<dbReference type="PANTHER" id="PTHR33910:SF1">
    <property type="entry name" value="PROTEIN TRANSLOCASE SUBUNIT SECE"/>
    <property type="match status" value="1"/>
</dbReference>
<name>A0ABS9E927_9HYPH</name>
<keyword evidence="11" id="KW-1185">Reference proteome</keyword>
<keyword evidence="2 9" id="KW-0813">Transport</keyword>
<evidence type="ECO:0000256" key="5">
    <source>
        <dbReference type="ARBA" id="ARBA00022927"/>
    </source>
</evidence>
<comment type="subunit">
    <text evidence="9">Component of the Sec protein translocase complex. Heterotrimer consisting of SecY, SecE and SecG subunits. The heterotrimers can form oligomers, although 1 heterotrimer is thought to be able to translocate proteins. Interacts with the ribosome. Interacts with SecDF, and other proteins may be involved. Interacts with SecA.</text>
</comment>
<dbReference type="PANTHER" id="PTHR33910">
    <property type="entry name" value="PROTEIN TRANSLOCASE SUBUNIT SECE"/>
    <property type="match status" value="1"/>
</dbReference>
<dbReference type="Proteomes" id="UP001201217">
    <property type="component" value="Unassembled WGS sequence"/>
</dbReference>
<dbReference type="InterPro" id="IPR038379">
    <property type="entry name" value="SecE_sf"/>
</dbReference>
<protein>
    <recommendedName>
        <fullName evidence="9">Protein translocase subunit SecE</fullName>
    </recommendedName>
</protein>
<dbReference type="RefSeq" id="WP_236114270.1">
    <property type="nucleotide sequence ID" value="NZ_JAKGTI010000002.1"/>
</dbReference>
<evidence type="ECO:0000256" key="2">
    <source>
        <dbReference type="ARBA" id="ARBA00022448"/>
    </source>
</evidence>
<dbReference type="EMBL" id="JAKGTI010000002">
    <property type="protein sequence ID" value="MCF4098694.1"/>
    <property type="molecule type" value="Genomic_DNA"/>
</dbReference>
<accession>A0ABS9E927</accession>
<sequence>MARTNPFTFLQQVRSEVAKVVWPTRNETLISTVMVLIMITLASLFFLAADQINSWIVGLLLSLG</sequence>
<comment type="similarity">
    <text evidence="9">Belongs to the SecE/SEC61-gamma family.</text>
</comment>
<dbReference type="PROSITE" id="PS01067">
    <property type="entry name" value="SECE_SEC61G"/>
    <property type="match status" value="1"/>
</dbReference>
<proteinExistence type="inferred from homology"/>
<dbReference type="InterPro" id="IPR001901">
    <property type="entry name" value="Translocase_SecE/Sec61-g"/>
</dbReference>
<dbReference type="NCBIfam" id="TIGR00964">
    <property type="entry name" value="secE_bact"/>
    <property type="match status" value="1"/>
</dbReference>